<dbReference type="Gene3D" id="3.40.30.10">
    <property type="entry name" value="Glutaredoxin"/>
    <property type="match status" value="1"/>
</dbReference>
<keyword evidence="5" id="KW-1185">Reference proteome</keyword>
<dbReference type="GeneID" id="98174373"/>
<evidence type="ECO:0000313" key="5">
    <source>
        <dbReference type="Proteomes" id="UP001628179"/>
    </source>
</evidence>
<gene>
    <name evidence="4" type="ORF">MFIFM68171_03629</name>
</gene>
<dbReference type="EMBL" id="BAAFSV010000002">
    <property type="protein sequence ID" value="GAB1313419.1"/>
    <property type="molecule type" value="Genomic_DNA"/>
</dbReference>
<dbReference type="PANTHER" id="PTHR46115">
    <property type="entry name" value="THIOREDOXIN-LIKE PROTEIN 1"/>
    <property type="match status" value="1"/>
</dbReference>
<dbReference type="InterPro" id="IPR036249">
    <property type="entry name" value="Thioredoxin-like_sf"/>
</dbReference>
<comment type="caution">
    <text evidence="4">The sequence shown here is derived from an EMBL/GenBank/DDBJ whole genome shotgun (WGS) entry which is preliminary data.</text>
</comment>
<dbReference type="InterPro" id="IPR017937">
    <property type="entry name" value="Thioredoxin_CS"/>
</dbReference>
<evidence type="ECO:0000259" key="3">
    <source>
        <dbReference type="PROSITE" id="PS51352"/>
    </source>
</evidence>
<dbReference type="Pfam" id="PF00085">
    <property type="entry name" value="Thioredoxin"/>
    <property type="match status" value="1"/>
</dbReference>
<protein>
    <recommendedName>
        <fullName evidence="3">Thioredoxin domain-containing protein</fullName>
    </recommendedName>
</protein>
<dbReference type="PROSITE" id="PS51352">
    <property type="entry name" value="THIOREDOXIN_2"/>
    <property type="match status" value="1"/>
</dbReference>
<evidence type="ECO:0000256" key="2">
    <source>
        <dbReference type="ARBA" id="ARBA00023157"/>
    </source>
</evidence>
<dbReference type="InterPro" id="IPR013766">
    <property type="entry name" value="Thioredoxin_domain"/>
</dbReference>
<name>A0ABQ0G6N9_9PEZI</name>
<accession>A0ABQ0G6N9</accession>
<feature type="domain" description="Thioredoxin" evidence="3">
    <location>
        <begin position="1"/>
        <end position="108"/>
    </location>
</feature>
<dbReference type="CDD" id="cd02947">
    <property type="entry name" value="TRX_family"/>
    <property type="match status" value="1"/>
</dbReference>
<evidence type="ECO:0000256" key="1">
    <source>
        <dbReference type="ARBA" id="ARBA00008987"/>
    </source>
</evidence>
<keyword evidence="2" id="KW-1015">Disulfide bond</keyword>
<organism evidence="4 5">
    <name type="scientific">Madurella fahalii</name>
    <dbReference type="NCBI Taxonomy" id="1157608"/>
    <lineage>
        <taxon>Eukaryota</taxon>
        <taxon>Fungi</taxon>
        <taxon>Dikarya</taxon>
        <taxon>Ascomycota</taxon>
        <taxon>Pezizomycotina</taxon>
        <taxon>Sordariomycetes</taxon>
        <taxon>Sordariomycetidae</taxon>
        <taxon>Sordariales</taxon>
        <taxon>Sordariales incertae sedis</taxon>
        <taxon>Madurella</taxon>
    </lineage>
</organism>
<evidence type="ECO:0000313" key="4">
    <source>
        <dbReference type="EMBL" id="GAB1313419.1"/>
    </source>
</evidence>
<dbReference type="Proteomes" id="UP001628179">
    <property type="component" value="Unassembled WGS sequence"/>
</dbReference>
<comment type="similarity">
    <text evidence="1">Belongs to the thioredoxin family.</text>
</comment>
<dbReference type="SUPFAM" id="SSF52833">
    <property type="entry name" value="Thioredoxin-like"/>
    <property type="match status" value="1"/>
</dbReference>
<dbReference type="RefSeq" id="XP_070915151.1">
    <property type="nucleotide sequence ID" value="XM_071059050.1"/>
</dbReference>
<sequence length="122" mass="13455">MVLHPKVSTDDAFREIVKNNKIVLLDFFATWCGPCKIISPVVSEMSDDKKYKNVFIGKIDFELLSDLSDKLDIQAMPTFLLFKDGVQVGKVLEPKPAELIKLLEDGLGMSYGETVAACGASN</sequence>
<reference evidence="4 5" key="1">
    <citation type="submission" date="2024-09" db="EMBL/GenBank/DDBJ databases">
        <title>Itraconazole resistance in Madurella fahalii resulting from another homologue of gene encoding cytochrome P450 14-alpha sterol demethylase (CYP51).</title>
        <authorList>
            <person name="Yoshioka I."/>
            <person name="Fahal A.H."/>
            <person name="Kaneko S."/>
            <person name="Yaguchi T."/>
        </authorList>
    </citation>
    <scope>NUCLEOTIDE SEQUENCE [LARGE SCALE GENOMIC DNA]</scope>
    <source>
        <strain evidence="4 5">IFM 68171</strain>
    </source>
</reference>
<dbReference type="PROSITE" id="PS00194">
    <property type="entry name" value="THIOREDOXIN_1"/>
    <property type="match status" value="1"/>
</dbReference>
<dbReference type="PRINTS" id="PR00421">
    <property type="entry name" value="THIOREDOXIN"/>
</dbReference>
<proteinExistence type="inferred from homology"/>